<feature type="binding site" evidence="12 15">
    <location>
        <position position="46"/>
    </location>
    <ligand>
        <name>pyruvate</name>
        <dbReference type="ChEBI" id="CHEBI:15361"/>
    </ligand>
</feature>
<evidence type="ECO:0000256" key="2">
    <source>
        <dbReference type="ARBA" id="ARBA00005120"/>
    </source>
</evidence>
<feature type="site" description="Part of a proton relay during catalysis" evidence="12">
    <location>
        <position position="108"/>
    </location>
</feature>
<evidence type="ECO:0000256" key="3">
    <source>
        <dbReference type="ARBA" id="ARBA00007592"/>
    </source>
</evidence>
<dbReference type="PRINTS" id="PR00146">
    <property type="entry name" value="DHPICSNTHASE"/>
</dbReference>
<dbReference type="SUPFAM" id="SSF51569">
    <property type="entry name" value="Aldolase"/>
    <property type="match status" value="1"/>
</dbReference>
<evidence type="ECO:0000256" key="15">
    <source>
        <dbReference type="PIRSR" id="PIRSR001365-2"/>
    </source>
</evidence>
<dbReference type="CDD" id="cd00950">
    <property type="entry name" value="DHDPS"/>
    <property type="match status" value="1"/>
</dbReference>
<feature type="binding site" evidence="12 15">
    <location>
        <position position="205"/>
    </location>
    <ligand>
        <name>pyruvate</name>
        <dbReference type="ChEBI" id="CHEBI:15361"/>
    </ligand>
</feature>
<name>A0A7K3WTF4_9FLAO</name>
<dbReference type="PANTHER" id="PTHR12128">
    <property type="entry name" value="DIHYDRODIPICOLINATE SYNTHASE"/>
    <property type="match status" value="1"/>
</dbReference>
<comment type="function">
    <text evidence="1 12">Catalyzes the condensation of (S)-aspartate-beta-semialdehyde [(S)-ASA] and pyruvate to 4-hydroxy-tetrahydrodipicolinate (HTPA).</text>
</comment>
<proteinExistence type="inferred from homology"/>
<dbReference type="Pfam" id="PF00701">
    <property type="entry name" value="DHDPS"/>
    <property type="match status" value="1"/>
</dbReference>
<evidence type="ECO:0000256" key="1">
    <source>
        <dbReference type="ARBA" id="ARBA00003294"/>
    </source>
</evidence>
<dbReference type="GO" id="GO:0008840">
    <property type="term" value="F:4-hydroxy-tetrahydrodipicolinate synthase activity"/>
    <property type="evidence" value="ECO:0007669"/>
    <property type="project" value="UniProtKB-UniRule"/>
</dbReference>
<reference evidence="16 17" key="1">
    <citation type="submission" date="2020-02" db="EMBL/GenBank/DDBJ databases">
        <title>Out from the shadows clarifying the taxonomy of the family Cryomorphaceae and related taxa by utilizing the GTDB taxonomic framework.</title>
        <authorList>
            <person name="Bowman J.P."/>
        </authorList>
    </citation>
    <scope>NUCLEOTIDE SEQUENCE [LARGE SCALE GENOMIC DNA]</scope>
    <source>
        <strain evidence="16 17">QSSC 1-22</strain>
    </source>
</reference>
<dbReference type="GO" id="GO:0019877">
    <property type="term" value="P:diaminopimelate biosynthetic process"/>
    <property type="evidence" value="ECO:0007669"/>
    <property type="project" value="UniProtKB-UniRule"/>
</dbReference>
<comment type="caution">
    <text evidence="12">Was originally thought to be a dihydrodipicolinate synthase (DHDPS), catalyzing the condensation of (S)-aspartate-beta-semialdehyde [(S)-ASA] and pyruvate to dihydrodipicolinate (DHDP). However, it was shown in E.coli that the product of the enzymatic reaction is not dihydrodipicolinate but in fact (4S)-4-hydroxy-2,3,4,5-tetrahydro-(2S)-dipicolinic acid (HTPA), and that the consecutive dehydration reaction leading to DHDP is not spontaneous but catalyzed by DapB.</text>
</comment>
<feature type="site" description="Part of a proton relay during catalysis" evidence="12">
    <location>
        <position position="45"/>
    </location>
</feature>
<feature type="active site" description="Schiff-base intermediate with substrate" evidence="12 14">
    <location>
        <position position="163"/>
    </location>
</feature>
<keyword evidence="8 12" id="KW-0457">Lysine biosynthesis</keyword>
<dbReference type="SMART" id="SM01130">
    <property type="entry name" value="DHDPS"/>
    <property type="match status" value="1"/>
</dbReference>
<evidence type="ECO:0000256" key="11">
    <source>
        <dbReference type="ARBA" id="ARBA00047836"/>
    </source>
</evidence>
<keyword evidence="17" id="KW-1185">Reference proteome</keyword>
<evidence type="ECO:0000256" key="9">
    <source>
        <dbReference type="ARBA" id="ARBA00023239"/>
    </source>
</evidence>
<evidence type="ECO:0000256" key="5">
    <source>
        <dbReference type="ARBA" id="ARBA00022490"/>
    </source>
</evidence>
<dbReference type="Proteomes" id="UP000486602">
    <property type="component" value="Unassembled WGS sequence"/>
</dbReference>
<dbReference type="RefSeq" id="WP_163286365.1">
    <property type="nucleotide sequence ID" value="NZ_JAAGVY010000037.1"/>
</dbReference>
<dbReference type="InterPro" id="IPR002220">
    <property type="entry name" value="DapA-like"/>
</dbReference>
<evidence type="ECO:0000256" key="14">
    <source>
        <dbReference type="PIRSR" id="PIRSR001365-1"/>
    </source>
</evidence>
<keyword evidence="5 12" id="KW-0963">Cytoplasm</keyword>
<sequence>MQELKGLGVAMVTPFQEDGSVHYGDLDKLIKHLHNGADYLVVMGTTGEAITLSEEEQLAILDFVIEKNAGKLPIVYGMGGNNTADIVRQMKAFKSKGVTAFLSASPAYNKPTQEGIYRHYRALSEASPLPIILYNVPGRTASNVLPATVLRIAKECKSIVAIKEAAGIIEQVMELSRILPKSFLLLSGDDALALPHMACGGHGIISVVGNAYPAFFSSIISASANGDFEKARENHYKLLPLIANLFKEGNPGGIKEVLMHMGICQNHMRLPLYPVSNDLSNVLSSAVAELG</sequence>
<dbReference type="AlphaFoldDB" id="A0A7K3WTF4"/>
<comment type="pathway">
    <text evidence="2 12">Amino-acid biosynthesis; L-lysine biosynthesis via DAP pathway; (S)-tetrahydrodipicolinate from L-aspartate: step 3/4.</text>
</comment>
<keyword evidence="6 12" id="KW-0028">Amino-acid biosynthesis</keyword>
<comment type="catalytic activity">
    <reaction evidence="11 12">
        <text>L-aspartate 4-semialdehyde + pyruvate = (2S,4S)-4-hydroxy-2,3,4,5-tetrahydrodipicolinate + H2O + H(+)</text>
        <dbReference type="Rhea" id="RHEA:34171"/>
        <dbReference type="ChEBI" id="CHEBI:15361"/>
        <dbReference type="ChEBI" id="CHEBI:15377"/>
        <dbReference type="ChEBI" id="CHEBI:15378"/>
        <dbReference type="ChEBI" id="CHEBI:67139"/>
        <dbReference type="ChEBI" id="CHEBI:537519"/>
        <dbReference type="EC" id="4.3.3.7"/>
    </reaction>
</comment>
<dbReference type="EC" id="4.3.3.7" evidence="4 12"/>
<organism evidence="16 17">
    <name type="scientific">Cryomorpha ignava</name>
    <dbReference type="NCBI Taxonomy" id="101383"/>
    <lineage>
        <taxon>Bacteria</taxon>
        <taxon>Pseudomonadati</taxon>
        <taxon>Bacteroidota</taxon>
        <taxon>Flavobacteriia</taxon>
        <taxon>Flavobacteriales</taxon>
        <taxon>Cryomorphaceae</taxon>
        <taxon>Cryomorpha</taxon>
    </lineage>
</organism>
<protein>
    <recommendedName>
        <fullName evidence="4 12">4-hydroxy-tetrahydrodipicolinate synthase</fullName>
        <shortName evidence="12">HTPA synthase</shortName>
        <ecNumber evidence="4 12">4.3.3.7</ecNumber>
    </recommendedName>
</protein>
<dbReference type="InterPro" id="IPR020625">
    <property type="entry name" value="Schiff_base-form_aldolases_AS"/>
</dbReference>
<keyword evidence="9 12" id="KW-0456">Lyase</keyword>
<dbReference type="UniPathway" id="UPA00034">
    <property type="reaction ID" value="UER00017"/>
</dbReference>
<dbReference type="InterPro" id="IPR005263">
    <property type="entry name" value="DapA"/>
</dbReference>
<evidence type="ECO:0000256" key="12">
    <source>
        <dbReference type="HAMAP-Rule" id="MF_00418"/>
    </source>
</evidence>
<evidence type="ECO:0000256" key="7">
    <source>
        <dbReference type="ARBA" id="ARBA00022915"/>
    </source>
</evidence>
<gene>
    <name evidence="12" type="primary">dapA</name>
    <name evidence="16" type="ORF">G3O08_15845</name>
</gene>
<dbReference type="PANTHER" id="PTHR12128:SF66">
    <property type="entry name" value="4-HYDROXY-2-OXOGLUTARATE ALDOLASE, MITOCHONDRIAL"/>
    <property type="match status" value="1"/>
</dbReference>
<evidence type="ECO:0000256" key="13">
    <source>
        <dbReference type="PIRNR" id="PIRNR001365"/>
    </source>
</evidence>
<dbReference type="Gene3D" id="3.20.20.70">
    <property type="entry name" value="Aldolase class I"/>
    <property type="match status" value="1"/>
</dbReference>
<dbReference type="GO" id="GO:0005829">
    <property type="term" value="C:cytosol"/>
    <property type="evidence" value="ECO:0007669"/>
    <property type="project" value="TreeGrafter"/>
</dbReference>
<evidence type="ECO:0000256" key="6">
    <source>
        <dbReference type="ARBA" id="ARBA00022605"/>
    </source>
</evidence>
<keyword evidence="10 12" id="KW-0704">Schiff base</keyword>
<feature type="active site" description="Proton donor/acceptor" evidence="12 14">
    <location>
        <position position="134"/>
    </location>
</feature>
<comment type="subcellular location">
    <subcellularLocation>
        <location evidence="12">Cytoplasm</location>
    </subcellularLocation>
</comment>
<dbReference type="InterPro" id="IPR013785">
    <property type="entry name" value="Aldolase_TIM"/>
</dbReference>
<dbReference type="PROSITE" id="PS00666">
    <property type="entry name" value="DHDPS_2"/>
    <property type="match status" value="1"/>
</dbReference>
<evidence type="ECO:0000256" key="10">
    <source>
        <dbReference type="ARBA" id="ARBA00023270"/>
    </source>
</evidence>
<evidence type="ECO:0000256" key="4">
    <source>
        <dbReference type="ARBA" id="ARBA00012086"/>
    </source>
</evidence>
<evidence type="ECO:0000256" key="8">
    <source>
        <dbReference type="ARBA" id="ARBA00023154"/>
    </source>
</evidence>
<comment type="subunit">
    <text evidence="12">Homotetramer; dimer of dimers.</text>
</comment>
<dbReference type="PIRSF" id="PIRSF001365">
    <property type="entry name" value="DHDPS"/>
    <property type="match status" value="1"/>
</dbReference>
<evidence type="ECO:0000313" key="17">
    <source>
        <dbReference type="Proteomes" id="UP000486602"/>
    </source>
</evidence>
<accession>A0A7K3WTF4</accession>
<evidence type="ECO:0000313" key="16">
    <source>
        <dbReference type="EMBL" id="NEN24973.1"/>
    </source>
</evidence>
<keyword evidence="7 12" id="KW-0220">Diaminopimelate biosynthesis</keyword>
<dbReference type="HAMAP" id="MF_00418">
    <property type="entry name" value="DapA"/>
    <property type="match status" value="1"/>
</dbReference>
<dbReference type="EMBL" id="JAAGVY010000037">
    <property type="protein sequence ID" value="NEN24973.1"/>
    <property type="molecule type" value="Genomic_DNA"/>
</dbReference>
<comment type="similarity">
    <text evidence="3 12 13">Belongs to the DapA family.</text>
</comment>
<dbReference type="NCBIfam" id="TIGR00674">
    <property type="entry name" value="dapA"/>
    <property type="match status" value="1"/>
</dbReference>
<comment type="caution">
    <text evidence="16">The sequence shown here is derived from an EMBL/GenBank/DDBJ whole genome shotgun (WGS) entry which is preliminary data.</text>
</comment>
<dbReference type="GO" id="GO:0009089">
    <property type="term" value="P:lysine biosynthetic process via diaminopimelate"/>
    <property type="evidence" value="ECO:0007669"/>
    <property type="project" value="UniProtKB-UniRule"/>
</dbReference>